<dbReference type="Proteomes" id="UP000290567">
    <property type="component" value="Unassembled WGS sequence"/>
</dbReference>
<comment type="caution">
    <text evidence="1">The sequence shown here is derived from an EMBL/GenBank/DDBJ whole genome shotgun (WGS) entry which is preliminary data.</text>
</comment>
<accession>A0A4P5PPL0</accession>
<evidence type="ECO:0000313" key="1">
    <source>
        <dbReference type="EMBL" id="GCF95033.1"/>
    </source>
</evidence>
<sequence length="70" mass="8189">MYIPNEKVLEDCRERIKKYNGIKEEHCCDNDHFGLLMIEAGTELVKFVYQINKKASRSASFFNYAGYATF</sequence>
<dbReference type="AlphaFoldDB" id="A0A4P5PPL0"/>
<gene>
    <name evidence="1" type="ORF">NRIC_29240</name>
</gene>
<proteinExistence type="predicted"/>
<reference evidence="2" key="1">
    <citation type="submission" date="2019-02" db="EMBL/GenBank/DDBJ databases">
        <title>Draft genome sequence of Enterococcus sp. Gos25-1.</title>
        <authorList>
            <person name="Tanaka N."/>
            <person name="Shiwa Y."/>
            <person name="Fujita N."/>
        </authorList>
    </citation>
    <scope>NUCLEOTIDE SEQUENCE [LARGE SCALE GENOMIC DNA]</scope>
    <source>
        <strain evidence="2">Gos25-1</strain>
    </source>
</reference>
<protein>
    <submittedName>
        <fullName evidence="1">Uncharacterized protein</fullName>
    </submittedName>
</protein>
<dbReference type="EMBL" id="BJCC01000025">
    <property type="protein sequence ID" value="GCF95033.1"/>
    <property type="molecule type" value="Genomic_DNA"/>
</dbReference>
<organism evidence="1 2">
    <name type="scientific">Enterococcus florum</name>
    <dbReference type="NCBI Taxonomy" id="2480627"/>
    <lineage>
        <taxon>Bacteria</taxon>
        <taxon>Bacillati</taxon>
        <taxon>Bacillota</taxon>
        <taxon>Bacilli</taxon>
        <taxon>Lactobacillales</taxon>
        <taxon>Enterococcaceae</taxon>
        <taxon>Enterococcus</taxon>
    </lineage>
</organism>
<evidence type="ECO:0000313" key="2">
    <source>
        <dbReference type="Proteomes" id="UP000290567"/>
    </source>
</evidence>
<keyword evidence="2" id="KW-1185">Reference proteome</keyword>
<name>A0A4P5PPL0_9ENTE</name>